<protein>
    <recommendedName>
        <fullName evidence="4">Mercuric transport protein MerT</fullName>
    </recommendedName>
</protein>
<dbReference type="Proteomes" id="UP000193738">
    <property type="component" value="Unassembled WGS sequence"/>
</dbReference>
<keyword evidence="3" id="KW-1185">Reference proteome</keyword>
<evidence type="ECO:0000313" key="3">
    <source>
        <dbReference type="Proteomes" id="UP000193738"/>
    </source>
</evidence>
<evidence type="ECO:0000313" key="2">
    <source>
        <dbReference type="EMBL" id="ORV69697.1"/>
    </source>
</evidence>
<reference evidence="2 3" key="1">
    <citation type="submission" date="2016-01" db="EMBL/GenBank/DDBJ databases">
        <title>The new phylogeny of the genus Mycobacterium.</title>
        <authorList>
            <person name="Tarcisio F."/>
            <person name="Conor M."/>
            <person name="Antonella G."/>
            <person name="Elisabetta G."/>
            <person name="Giulia F.S."/>
            <person name="Sara T."/>
            <person name="Anna F."/>
            <person name="Clotilde B."/>
            <person name="Roberto B."/>
            <person name="Veronica D.S."/>
            <person name="Fabio R."/>
            <person name="Monica P."/>
            <person name="Olivier J."/>
            <person name="Enrico T."/>
            <person name="Nicola S."/>
        </authorList>
    </citation>
    <scope>NUCLEOTIDE SEQUENCE [LARGE SCALE GENOMIC DNA]</scope>
    <source>
        <strain evidence="2 3">DSM 43505</strain>
    </source>
</reference>
<feature type="transmembrane region" description="Helical" evidence="1">
    <location>
        <begin position="65"/>
        <end position="85"/>
    </location>
</feature>
<keyword evidence="1" id="KW-1133">Transmembrane helix</keyword>
<dbReference type="AlphaFoldDB" id="A0A1X1VKY8"/>
<sequence>MEGAPEEAPPQSPSDKDGRLPIWRIGITGGLVGILCCIGPTVLAMFGIISGATALVWANNLYGNYAWWFRLSGLGVLALLVWIALRRRNQCSLPGIRRLRWRLATTLGIAVGTYAALYAVTTWLERFA</sequence>
<accession>A0A1X1VKY8</accession>
<feature type="transmembrane region" description="Helical" evidence="1">
    <location>
        <begin position="106"/>
        <end position="124"/>
    </location>
</feature>
<gene>
    <name evidence="2" type="ORF">AWC07_06305</name>
</gene>
<organism evidence="2 3">
    <name type="scientific">Mycobacterium gastri</name>
    <dbReference type="NCBI Taxonomy" id="1777"/>
    <lineage>
        <taxon>Bacteria</taxon>
        <taxon>Bacillati</taxon>
        <taxon>Actinomycetota</taxon>
        <taxon>Actinomycetes</taxon>
        <taxon>Mycobacteriales</taxon>
        <taxon>Mycobacteriaceae</taxon>
        <taxon>Mycobacterium</taxon>
    </lineage>
</organism>
<dbReference type="EMBL" id="LQOX01000099">
    <property type="protein sequence ID" value="ORV69697.1"/>
    <property type="molecule type" value="Genomic_DNA"/>
</dbReference>
<evidence type="ECO:0008006" key="4">
    <source>
        <dbReference type="Google" id="ProtNLM"/>
    </source>
</evidence>
<dbReference type="RefSeq" id="WP_036410442.1">
    <property type="nucleotide sequence ID" value="NZ_LQOX01000099.1"/>
</dbReference>
<feature type="transmembrane region" description="Helical" evidence="1">
    <location>
        <begin position="31"/>
        <end position="59"/>
    </location>
</feature>
<evidence type="ECO:0000256" key="1">
    <source>
        <dbReference type="SAM" id="Phobius"/>
    </source>
</evidence>
<keyword evidence="1" id="KW-0472">Membrane</keyword>
<proteinExistence type="predicted"/>
<comment type="caution">
    <text evidence="2">The sequence shown here is derived from an EMBL/GenBank/DDBJ whole genome shotgun (WGS) entry which is preliminary data.</text>
</comment>
<name>A0A1X1VKY8_MYCGS</name>
<keyword evidence="1" id="KW-0812">Transmembrane</keyword>